<protein>
    <submittedName>
        <fullName evidence="1">Uncharacterized protein</fullName>
    </submittedName>
</protein>
<name>G9YSN1_FLAPL</name>
<comment type="caution">
    <text evidence="1">The sequence shown here is derived from an EMBL/GenBank/DDBJ whole genome shotgun (WGS) entry which is preliminary data.</text>
</comment>
<organism evidence="1 2">
    <name type="scientific">Flavonifractor plautii ATCC 29863</name>
    <dbReference type="NCBI Taxonomy" id="411475"/>
    <lineage>
        <taxon>Bacteria</taxon>
        <taxon>Bacillati</taxon>
        <taxon>Bacillota</taxon>
        <taxon>Clostridia</taxon>
        <taxon>Eubacteriales</taxon>
        <taxon>Oscillospiraceae</taxon>
        <taxon>Flavonifractor</taxon>
    </lineage>
</organism>
<dbReference type="HOGENOM" id="CLU_3290014_0_0_9"/>
<gene>
    <name evidence="1" type="ORF">HMPREF0372_02539</name>
</gene>
<sequence>MGLPSPSGEYSGPPPGTAEAIITVISSDCNPCRFVKHIGR</sequence>
<dbReference type="AlphaFoldDB" id="G9YSN1"/>
<proteinExistence type="predicted"/>
<evidence type="ECO:0000313" key="1">
    <source>
        <dbReference type="EMBL" id="EHM45376.1"/>
    </source>
</evidence>
<reference evidence="1 2" key="1">
    <citation type="submission" date="2011-08" db="EMBL/GenBank/DDBJ databases">
        <authorList>
            <person name="Weinstock G."/>
            <person name="Sodergren E."/>
            <person name="Clifton S."/>
            <person name="Fulton L."/>
            <person name="Fulton B."/>
            <person name="Courtney L."/>
            <person name="Fronick C."/>
            <person name="Harrison M."/>
            <person name="Strong C."/>
            <person name="Farmer C."/>
            <person name="Delahaunty K."/>
            <person name="Markovic C."/>
            <person name="Hall O."/>
            <person name="Minx P."/>
            <person name="Tomlinson C."/>
            <person name="Mitreva M."/>
            <person name="Hou S."/>
            <person name="Chen J."/>
            <person name="Wollam A."/>
            <person name="Pepin K.H."/>
            <person name="Johnson M."/>
            <person name="Bhonagiri V."/>
            <person name="Zhang X."/>
            <person name="Suruliraj S."/>
            <person name="Warren W."/>
            <person name="Chinwalla A."/>
            <person name="Mardis E.R."/>
            <person name="Wilson R.K."/>
        </authorList>
    </citation>
    <scope>NUCLEOTIDE SEQUENCE [LARGE SCALE GENOMIC DNA]</scope>
    <source>
        <strain evidence="1 2">ATCC 29863</strain>
    </source>
</reference>
<evidence type="ECO:0000313" key="2">
    <source>
        <dbReference type="Proteomes" id="UP000004459"/>
    </source>
</evidence>
<dbReference type="Proteomes" id="UP000004459">
    <property type="component" value="Unassembled WGS sequence"/>
</dbReference>
<dbReference type="EMBL" id="AGCK01000214">
    <property type="protein sequence ID" value="EHM45376.1"/>
    <property type="molecule type" value="Genomic_DNA"/>
</dbReference>
<accession>G9YSN1</accession>